<evidence type="ECO:0000313" key="9">
    <source>
        <dbReference type="EMBL" id="KAJ3115739.1"/>
    </source>
</evidence>
<keyword evidence="6" id="KW-0812">Transmembrane</keyword>
<feature type="chain" id="PRO_5041917495" description="FAD-binding domain-containing protein" evidence="7">
    <location>
        <begin position="19"/>
        <end position="434"/>
    </location>
</feature>
<evidence type="ECO:0000256" key="4">
    <source>
        <dbReference type="ARBA" id="ARBA00023002"/>
    </source>
</evidence>
<evidence type="ECO:0000256" key="7">
    <source>
        <dbReference type="SAM" id="SignalP"/>
    </source>
</evidence>
<keyword evidence="10" id="KW-1185">Reference proteome</keyword>
<comment type="similarity">
    <text evidence="1">Belongs to the paxM FAD-dependent monooxygenase family.</text>
</comment>
<dbReference type="Pfam" id="PF01494">
    <property type="entry name" value="FAD_binding_3"/>
    <property type="match status" value="1"/>
</dbReference>
<dbReference type="InterPro" id="IPR002938">
    <property type="entry name" value="FAD-bd"/>
</dbReference>
<feature type="signal peptide" evidence="7">
    <location>
        <begin position="1"/>
        <end position="18"/>
    </location>
</feature>
<evidence type="ECO:0000256" key="5">
    <source>
        <dbReference type="ARBA" id="ARBA00023033"/>
    </source>
</evidence>
<sequence>MVLKVLIIGAGSAGPVLALFLKRAGHEPLVYDLYDPANASNTGNPFFFGDIGGAVNLNLNGYHVLNELGLGEAAHAAGYPMLNAKFCKIDGTVLANIPAAVTNGLVAHNILRSDLQLLVGKACTENKIKIFVTKKLISISQSNDSVTATFSDGSTATGDILVGADGAHSKVRNILFGDSSKSTFTGFMANVGVCKLGKSAGENGEELIAQGPFNIYVDRFQKHHITVSQASETTISWTVAQLETVPEELATSNTYRPHSDLPKQQRRLAIMVEEWGVPHYFVDIVRNSTRITEYGVFETPELASYYQGRCVLIGDAAHAMRPDLGQGMNVSLEDAGCLGLLLCEFPDNVDKVFKLYDKMRVTRTQLIAETARKVSKLDFQDSQLGTFFANMVIRIVIGFFGKIFGLFNAAGKYEFKTEVKAIVVAEKGKQASIK</sequence>
<evidence type="ECO:0000256" key="2">
    <source>
        <dbReference type="ARBA" id="ARBA00022630"/>
    </source>
</evidence>
<dbReference type="PANTHER" id="PTHR13789:SF309">
    <property type="entry name" value="PUTATIVE (AFU_ORTHOLOGUE AFUA_6G14510)-RELATED"/>
    <property type="match status" value="1"/>
</dbReference>
<keyword evidence="4" id="KW-0560">Oxidoreductase</keyword>
<dbReference type="GO" id="GO:0071949">
    <property type="term" value="F:FAD binding"/>
    <property type="evidence" value="ECO:0007669"/>
    <property type="project" value="InterPro"/>
</dbReference>
<evidence type="ECO:0000259" key="8">
    <source>
        <dbReference type="Pfam" id="PF01494"/>
    </source>
</evidence>
<proteinExistence type="inferred from homology"/>
<evidence type="ECO:0000313" key="10">
    <source>
        <dbReference type="Proteomes" id="UP001211907"/>
    </source>
</evidence>
<keyword evidence="6" id="KW-1133">Transmembrane helix</keyword>
<reference evidence="9" key="1">
    <citation type="submission" date="2020-05" db="EMBL/GenBank/DDBJ databases">
        <title>Phylogenomic resolution of chytrid fungi.</title>
        <authorList>
            <person name="Stajich J.E."/>
            <person name="Amses K."/>
            <person name="Simmons R."/>
            <person name="Seto K."/>
            <person name="Myers J."/>
            <person name="Bonds A."/>
            <person name="Quandt C.A."/>
            <person name="Barry K."/>
            <person name="Liu P."/>
            <person name="Grigoriev I."/>
            <person name="Longcore J.E."/>
            <person name="James T.Y."/>
        </authorList>
    </citation>
    <scope>NUCLEOTIDE SEQUENCE</scope>
    <source>
        <strain evidence="9">JEL0513</strain>
    </source>
</reference>
<comment type="caution">
    <text evidence="9">The sequence shown here is derived from an EMBL/GenBank/DDBJ whole genome shotgun (WGS) entry which is preliminary data.</text>
</comment>
<feature type="transmembrane region" description="Helical" evidence="6">
    <location>
        <begin position="387"/>
        <end position="407"/>
    </location>
</feature>
<dbReference type="InterPro" id="IPR036188">
    <property type="entry name" value="FAD/NAD-bd_sf"/>
</dbReference>
<keyword evidence="3" id="KW-0274">FAD</keyword>
<keyword evidence="2" id="KW-0285">Flavoprotein</keyword>
<evidence type="ECO:0000256" key="3">
    <source>
        <dbReference type="ARBA" id="ARBA00022827"/>
    </source>
</evidence>
<dbReference type="PRINTS" id="PR00420">
    <property type="entry name" value="RNGMNOXGNASE"/>
</dbReference>
<protein>
    <recommendedName>
        <fullName evidence="8">FAD-binding domain-containing protein</fullName>
    </recommendedName>
</protein>
<accession>A0AAD5XBZ1</accession>
<dbReference type="GO" id="GO:0004497">
    <property type="term" value="F:monooxygenase activity"/>
    <property type="evidence" value="ECO:0007669"/>
    <property type="project" value="UniProtKB-KW"/>
</dbReference>
<keyword evidence="7" id="KW-0732">Signal</keyword>
<dbReference type="InterPro" id="IPR050493">
    <property type="entry name" value="FAD-dep_Monooxygenase_BioMet"/>
</dbReference>
<name>A0AAD5XBZ1_9FUNG</name>
<organism evidence="9 10">
    <name type="scientific">Physocladia obscura</name>
    <dbReference type="NCBI Taxonomy" id="109957"/>
    <lineage>
        <taxon>Eukaryota</taxon>
        <taxon>Fungi</taxon>
        <taxon>Fungi incertae sedis</taxon>
        <taxon>Chytridiomycota</taxon>
        <taxon>Chytridiomycota incertae sedis</taxon>
        <taxon>Chytridiomycetes</taxon>
        <taxon>Chytridiales</taxon>
        <taxon>Chytriomycetaceae</taxon>
        <taxon>Physocladia</taxon>
    </lineage>
</organism>
<dbReference type="EMBL" id="JADGJH010001272">
    <property type="protein sequence ID" value="KAJ3115739.1"/>
    <property type="molecule type" value="Genomic_DNA"/>
</dbReference>
<dbReference type="SUPFAM" id="SSF51905">
    <property type="entry name" value="FAD/NAD(P)-binding domain"/>
    <property type="match status" value="1"/>
</dbReference>
<gene>
    <name evidence="9" type="ORF">HK100_001258</name>
</gene>
<keyword evidence="5" id="KW-0503">Monooxygenase</keyword>
<evidence type="ECO:0000256" key="1">
    <source>
        <dbReference type="ARBA" id="ARBA00007992"/>
    </source>
</evidence>
<dbReference type="Proteomes" id="UP001211907">
    <property type="component" value="Unassembled WGS sequence"/>
</dbReference>
<feature type="domain" description="FAD-binding" evidence="8">
    <location>
        <begin position="4"/>
        <end position="346"/>
    </location>
</feature>
<evidence type="ECO:0000256" key="6">
    <source>
        <dbReference type="SAM" id="Phobius"/>
    </source>
</evidence>
<dbReference type="PANTHER" id="PTHR13789">
    <property type="entry name" value="MONOOXYGENASE"/>
    <property type="match status" value="1"/>
</dbReference>
<dbReference type="Gene3D" id="3.50.50.60">
    <property type="entry name" value="FAD/NAD(P)-binding domain"/>
    <property type="match status" value="1"/>
</dbReference>
<keyword evidence="6" id="KW-0472">Membrane</keyword>
<dbReference type="AlphaFoldDB" id="A0AAD5XBZ1"/>